<dbReference type="GO" id="GO:0043386">
    <property type="term" value="P:mycotoxin biosynthetic process"/>
    <property type="evidence" value="ECO:0007669"/>
    <property type="project" value="InterPro"/>
</dbReference>
<keyword evidence="4" id="KW-0472">Membrane</keyword>
<keyword evidence="6" id="KW-1185">Reference proteome</keyword>
<comment type="similarity">
    <text evidence="2">Belongs to the ustYa family.</text>
</comment>
<accession>A0A0C3D2M7</accession>
<evidence type="ECO:0000256" key="1">
    <source>
        <dbReference type="ARBA" id="ARBA00004685"/>
    </source>
</evidence>
<dbReference type="HOGENOM" id="CLU_042941_0_2_1"/>
<feature type="transmembrane region" description="Helical" evidence="4">
    <location>
        <begin position="36"/>
        <end position="58"/>
    </location>
</feature>
<evidence type="ECO:0000256" key="2">
    <source>
        <dbReference type="ARBA" id="ARBA00035112"/>
    </source>
</evidence>
<evidence type="ECO:0000256" key="3">
    <source>
        <dbReference type="SAM" id="MobiDB-lite"/>
    </source>
</evidence>
<reference evidence="6" key="2">
    <citation type="submission" date="2015-01" db="EMBL/GenBank/DDBJ databases">
        <title>Evolutionary Origins and Diversification of the Mycorrhizal Mutualists.</title>
        <authorList>
            <consortium name="DOE Joint Genome Institute"/>
            <consortium name="Mycorrhizal Genomics Consortium"/>
            <person name="Kohler A."/>
            <person name="Kuo A."/>
            <person name="Nagy L.G."/>
            <person name="Floudas D."/>
            <person name="Copeland A."/>
            <person name="Barry K.W."/>
            <person name="Cichocki N."/>
            <person name="Veneault-Fourrey C."/>
            <person name="LaButti K."/>
            <person name="Lindquist E.A."/>
            <person name="Lipzen A."/>
            <person name="Lundell T."/>
            <person name="Morin E."/>
            <person name="Murat C."/>
            <person name="Riley R."/>
            <person name="Ohm R."/>
            <person name="Sun H."/>
            <person name="Tunlid A."/>
            <person name="Henrissat B."/>
            <person name="Grigoriev I.V."/>
            <person name="Hibbett D.S."/>
            <person name="Martin F."/>
        </authorList>
    </citation>
    <scope>NUCLEOTIDE SEQUENCE [LARGE SCALE GENOMIC DNA]</scope>
    <source>
        <strain evidence="6">Zn</strain>
    </source>
</reference>
<sequence>MDKFSTKYSELDDSESQDEPFLSGSRGKRFELKSSVYIWVLWGTQIAFFCVSLILLLVAKRHKPTEAECTPILHSYSPAFEAIEYYETNFPRDFGEPSPYRGTPSIEKDNIWQDLWDYGAINVSKEKQAELNHTTPREGTTWRYTDEKFGGGPAALIWGFHQIHCIDVLRMASYRDHYQKRHNEFGEDMPFVFEGPEYLVRIHIDHCIEMLRIDAMCKADMTPFFIEMEPTAPLGYRADFSVHQKCRNYEKLQQWTLDHTAIF</sequence>
<dbReference type="STRING" id="913774.A0A0C3D2M7"/>
<evidence type="ECO:0000313" key="6">
    <source>
        <dbReference type="Proteomes" id="UP000054321"/>
    </source>
</evidence>
<reference evidence="5 6" key="1">
    <citation type="submission" date="2014-04" db="EMBL/GenBank/DDBJ databases">
        <authorList>
            <consortium name="DOE Joint Genome Institute"/>
            <person name="Kuo A."/>
            <person name="Martino E."/>
            <person name="Perotto S."/>
            <person name="Kohler A."/>
            <person name="Nagy L.G."/>
            <person name="Floudas D."/>
            <person name="Copeland A."/>
            <person name="Barry K.W."/>
            <person name="Cichocki N."/>
            <person name="Veneault-Fourrey C."/>
            <person name="LaButti K."/>
            <person name="Lindquist E.A."/>
            <person name="Lipzen A."/>
            <person name="Lundell T."/>
            <person name="Morin E."/>
            <person name="Murat C."/>
            <person name="Sun H."/>
            <person name="Tunlid A."/>
            <person name="Henrissat B."/>
            <person name="Grigoriev I.V."/>
            <person name="Hibbett D.S."/>
            <person name="Martin F."/>
            <person name="Nordberg H.P."/>
            <person name="Cantor M.N."/>
            <person name="Hua S.X."/>
        </authorList>
    </citation>
    <scope>NUCLEOTIDE SEQUENCE [LARGE SCALE GENOMIC DNA]</scope>
    <source>
        <strain evidence="5 6">Zn</strain>
    </source>
</reference>
<dbReference type="OrthoDB" id="3687641at2759"/>
<dbReference type="InterPro" id="IPR021765">
    <property type="entry name" value="UstYa-like"/>
</dbReference>
<name>A0A0C3D2M7_OIDMZ</name>
<keyword evidence="4" id="KW-0812">Transmembrane</keyword>
<keyword evidence="4" id="KW-1133">Transmembrane helix</keyword>
<dbReference type="Proteomes" id="UP000054321">
    <property type="component" value="Unassembled WGS sequence"/>
</dbReference>
<organism evidence="5 6">
    <name type="scientific">Oidiodendron maius (strain Zn)</name>
    <dbReference type="NCBI Taxonomy" id="913774"/>
    <lineage>
        <taxon>Eukaryota</taxon>
        <taxon>Fungi</taxon>
        <taxon>Dikarya</taxon>
        <taxon>Ascomycota</taxon>
        <taxon>Pezizomycotina</taxon>
        <taxon>Leotiomycetes</taxon>
        <taxon>Leotiomycetes incertae sedis</taxon>
        <taxon>Myxotrichaceae</taxon>
        <taxon>Oidiodendron</taxon>
    </lineage>
</organism>
<protein>
    <submittedName>
        <fullName evidence="5">Uncharacterized protein</fullName>
    </submittedName>
</protein>
<proteinExistence type="inferred from homology"/>
<comment type="pathway">
    <text evidence="1">Mycotoxin biosynthesis.</text>
</comment>
<evidence type="ECO:0000256" key="4">
    <source>
        <dbReference type="SAM" id="Phobius"/>
    </source>
</evidence>
<dbReference type="PANTHER" id="PTHR33365">
    <property type="entry name" value="YALI0B05434P"/>
    <property type="match status" value="1"/>
</dbReference>
<feature type="region of interest" description="Disordered" evidence="3">
    <location>
        <begin position="1"/>
        <end position="25"/>
    </location>
</feature>
<evidence type="ECO:0000313" key="5">
    <source>
        <dbReference type="EMBL" id="KIM96152.1"/>
    </source>
</evidence>
<dbReference type="AlphaFoldDB" id="A0A0C3D2M7"/>
<dbReference type="Pfam" id="PF11807">
    <property type="entry name" value="UstYa"/>
    <property type="match status" value="1"/>
</dbReference>
<gene>
    <name evidence="5" type="ORF">OIDMADRAFT_59228</name>
</gene>
<dbReference type="PANTHER" id="PTHR33365:SF4">
    <property type="entry name" value="CYCLOCHLOROTINE BIOSYNTHESIS PROTEIN O"/>
    <property type="match status" value="1"/>
</dbReference>
<dbReference type="EMBL" id="KN832885">
    <property type="protein sequence ID" value="KIM96152.1"/>
    <property type="molecule type" value="Genomic_DNA"/>
</dbReference>
<dbReference type="InParanoid" id="A0A0C3D2M7"/>